<evidence type="ECO:0008006" key="8">
    <source>
        <dbReference type="Google" id="ProtNLM"/>
    </source>
</evidence>
<protein>
    <recommendedName>
        <fullName evidence="8">Proteasome subunit beta</fullName>
    </recommendedName>
</protein>
<dbReference type="GO" id="GO:0005737">
    <property type="term" value="C:cytoplasm"/>
    <property type="evidence" value="ECO:0007669"/>
    <property type="project" value="TreeGrafter"/>
</dbReference>
<comment type="subcellular location">
    <subcellularLocation>
        <location evidence="1">Nucleus</location>
    </subcellularLocation>
</comment>
<dbReference type="FunFam" id="3.60.20.10:FF:000027">
    <property type="entry name" value="Proteasome subunit beta type-6"/>
    <property type="match status" value="1"/>
</dbReference>
<comment type="subunit">
    <text evidence="5">The 26S proteasome consists of a 20S proteasome core and two 19S regulatory subunits. The 20S proteasome core is composed of 28 subunits that are arranged in four stacked rings, resulting in a barrel-shaped structure. The two end rings are each formed by seven alpha subunits, and the two central rings are each formed by seven beta subunits. The catalytic chamber with the active sites is on the inside of the barrel.</text>
</comment>
<dbReference type="PANTHER" id="PTHR32194">
    <property type="entry name" value="METALLOPROTEASE TLDD"/>
    <property type="match status" value="1"/>
</dbReference>
<organism evidence="6 7">
    <name type="scientific">Glossina austeni</name>
    <name type="common">Savannah tsetse fly</name>
    <dbReference type="NCBI Taxonomy" id="7395"/>
    <lineage>
        <taxon>Eukaryota</taxon>
        <taxon>Metazoa</taxon>
        <taxon>Ecdysozoa</taxon>
        <taxon>Arthropoda</taxon>
        <taxon>Hexapoda</taxon>
        <taxon>Insecta</taxon>
        <taxon>Pterygota</taxon>
        <taxon>Neoptera</taxon>
        <taxon>Endopterygota</taxon>
        <taxon>Diptera</taxon>
        <taxon>Brachycera</taxon>
        <taxon>Muscomorpha</taxon>
        <taxon>Hippoboscoidea</taxon>
        <taxon>Glossinidae</taxon>
        <taxon>Glossina</taxon>
    </lineage>
</organism>
<sequence>MNYLSIEQFPDYKVPGIKHQDFQPYESNGGSIVAIAGNDFAVIAADSRLSSGYTIHTRNENKLFQLSPNAVLGSTGCWCDTLALTALVKARMQMYEHTHSKTMSTDATAQMLSILMYNRRFFPYYVSNVLAGLDSEGKGVVYSYDPIGHFEKSNSRAGGSAGALLQPVLDNQIGLKNVKLDHIGFPAELTKERAVAIASDAFISATERDIYTGDSVQINIITKSGIEVKELQLRKD</sequence>
<keyword evidence="2" id="KW-0963">Cytoplasm</keyword>
<dbReference type="InterPro" id="IPR023333">
    <property type="entry name" value="Proteasome_suB-type"/>
</dbReference>
<keyword evidence="4" id="KW-0539">Nucleus</keyword>
<dbReference type="AlphaFoldDB" id="A0A1A9UHA5"/>
<dbReference type="Proteomes" id="UP000078200">
    <property type="component" value="Unassembled WGS sequence"/>
</dbReference>
<dbReference type="GO" id="GO:0051603">
    <property type="term" value="P:proteolysis involved in protein catabolic process"/>
    <property type="evidence" value="ECO:0007669"/>
    <property type="project" value="InterPro"/>
</dbReference>
<dbReference type="CDD" id="cd03757">
    <property type="entry name" value="proteasome_beta_type_1"/>
    <property type="match status" value="1"/>
</dbReference>
<dbReference type="EnsemblMetazoa" id="GAUT004866-RA">
    <property type="protein sequence ID" value="GAUT004866-PA"/>
    <property type="gene ID" value="GAUT004866"/>
</dbReference>
<evidence type="ECO:0000313" key="6">
    <source>
        <dbReference type="EnsemblMetazoa" id="GAUT004866-PA"/>
    </source>
</evidence>
<evidence type="ECO:0000256" key="4">
    <source>
        <dbReference type="ARBA" id="ARBA00023242"/>
    </source>
</evidence>
<evidence type="ECO:0000313" key="7">
    <source>
        <dbReference type="Proteomes" id="UP000078200"/>
    </source>
</evidence>
<reference evidence="6" key="1">
    <citation type="submission" date="2020-05" db="UniProtKB">
        <authorList>
            <consortium name="EnsemblMetazoa"/>
        </authorList>
    </citation>
    <scope>IDENTIFICATION</scope>
    <source>
        <strain evidence="6">TTRI</strain>
    </source>
</reference>
<dbReference type="PROSITE" id="PS51476">
    <property type="entry name" value="PROTEASOME_BETA_2"/>
    <property type="match status" value="1"/>
</dbReference>
<dbReference type="SUPFAM" id="SSF56235">
    <property type="entry name" value="N-terminal nucleophile aminohydrolases (Ntn hydrolases)"/>
    <property type="match status" value="1"/>
</dbReference>
<accession>A0A1A9UHA5</accession>
<dbReference type="GO" id="GO:0005634">
    <property type="term" value="C:nucleus"/>
    <property type="evidence" value="ECO:0007669"/>
    <property type="project" value="UniProtKB-SubCell"/>
</dbReference>
<dbReference type="Pfam" id="PF00227">
    <property type="entry name" value="Proteasome"/>
    <property type="match status" value="1"/>
</dbReference>
<evidence type="ECO:0000256" key="5">
    <source>
        <dbReference type="ARBA" id="ARBA00026071"/>
    </source>
</evidence>
<name>A0A1A9UHA5_GLOAU</name>
<evidence type="ECO:0000256" key="1">
    <source>
        <dbReference type="ARBA" id="ARBA00004123"/>
    </source>
</evidence>
<dbReference type="Gene3D" id="3.60.20.10">
    <property type="entry name" value="Glutamine Phosphoribosylpyrophosphate, subunit 1, domain 1"/>
    <property type="match status" value="1"/>
</dbReference>
<evidence type="ECO:0000256" key="2">
    <source>
        <dbReference type="ARBA" id="ARBA00022490"/>
    </source>
</evidence>
<dbReference type="GO" id="GO:0005839">
    <property type="term" value="C:proteasome core complex"/>
    <property type="evidence" value="ECO:0007669"/>
    <property type="project" value="InterPro"/>
</dbReference>
<keyword evidence="7" id="KW-1185">Reference proteome</keyword>
<proteinExistence type="predicted"/>
<evidence type="ECO:0000256" key="3">
    <source>
        <dbReference type="ARBA" id="ARBA00022942"/>
    </source>
</evidence>
<dbReference type="InterPro" id="IPR029055">
    <property type="entry name" value="Ntn_hydrolases_N"/>
</dbReference>
<dbReference type="VEuPathDB" id="VectorBase:GAUT004866"/>
<dbReference type="PANTHER" id="PTHR32194:SF2">
    <property type="entry name" value="PROTEASOME SUBUNIT BETA TYPE-1"/>
    <property type="match status" value="1"/>
</dbReference>
<keyword evidence="3" id="KW-0647">Proteasome</keyword>
<dbReference type="STRING" id="7395.A0A1A9UHA5"/>
<dbReference type="InterPro" id="IPR001353">
    <property type="entry name" value="Proteasome_sua/b"/>
</dbReference>